<evidence type="ECO:0000313" key="2">
    <source>
        <dbReference type="Proteomes" id="UP001579974"/>
    </source>
</evidence>
<protein>
    <recommendedName>
        <fullName evidence="3">PA14 domain-containing protein</fullName>
    </recommendedName>
</protein>
<gene>
    <name evidence="1" type="ORF">KKP3000_001962</name>
</gene>
<reference evidence="1 2" key="1">
    <citation type="journal article" date="2024" name="Int. J. Mol. Sci.">
        <title>Exploration of Alicyclobacillus spp. Genome in Search of Antibiotic Resistance.</title>
        <authorList>
            <person name="Bucka-Kolendo J."/>
            <person name="Kiousi D.E."/>
            <person name="Dekowska A."/>
            <person name="Mikolajczuk-Szczyrba A."/>
            <person name="Karadedos D.M."/>
            <person name="Michael P."/>
            <person name="Galanis A."/>
            <person name="Sokolowska B."/>
        </authorList>
    </citation>
    <scope>NUCLEOTIDE SEQUENCE [LARGE SCALE GENOMIC DNA]</scope>
    <source>
        <strain evidence="1 2">KKP 3000</strain>
    </source>
</reference>
<evidence type="ECO:0000313" key="1">
    <source>
        <dbReference type="EMBL" id="MFB5192751.1"/>
    </source>
</evidence>
<organism evidence="1 2">
    <name type="scientific">Alicyclobacillus fastidiosus</name>
    <dbReference type="NCBI Taxonomy" id="392011"/>
    <lineage>
        <taxon>Bacteria</taxon>
        <taxon>Bacillati</taxon>
        <taxon>Bacillota</taxon>
        <taxon>Bacilli</taxon>
        <taxon>Bacillales</taxon>
        <taxon>Alicyclobacillaceae</taxon>
        <taxon>Alicyclobacillus</taxon>
    </lineage>
</organism>
<evidence type="ECO:0008006" key="3">
    <source>
        <dbReference type="Google" id="ProtNLM"/>
    </source>
</evidence>
<dbReference type="Proteomes" id="UP001579974">
    <property type="component" value="Unassembled WGS sequence"/>
</dbReference>
<accession>A0ABV5AKU8</accession>
<sequence length="365" mass="39669">MLDNVMQMIVQNALSRAYPQGLPSNIVLQQFSSANDTVGLPDNVNAILREVGYPYGYGEFLPPWSQWNLSGLTPNQYPGSLAVLSGNTGGTASISLTEPEATAWLLRVSSYLPTGTSISLSGSQEITPISPAQVPMYGDPFDWFGAWYIQQDLTNWGTPPGWNDPNAMWLGPDSNFPFTTSIGQWLLGKWLYVPVDGLHYTCYLSADDTATLYIDGQEVCSGGHYSGSPAVGQIQLSQGIHKLTIDAINYGLQPPATGVLLSIQDPQGNVIENGTGADWITTGFVNQVWSYTGEVPLMNYSWYVIDAPTSTDLTLNLELNGAGAIVNNIWLFSIPPWKWDEGSLYDQSQNNTLPINVTTVGSVNL</sequence>
<name>A0ABV5AKU8_9BACL</name>
<comment type="caution">
    <text evidence="1">The sequence shown here is derived from an EMBL/GenBank/DDBJ whole genome shotgun (WGS) entry which is preliminary data.</text>
</comment>
<keyword evidence="2" id="KW-1185">Reference proteome</keyword>
<proteinExistence type="predicted"/>
<dbReference type="EMBL" id="JBDXSU010000027">
    <property type="protein sequence ID" value="MFB5192751.1"/>
    <property type="molecule type" value="Genomic_DNA"/>
</dbReference>
<dbReference type="RefSeq" id="WP_275473452.1">
    <property type="nucleotide sequence ID" value="NZ_CP162940.1"/>
</dbReference>